<evidence type="ECO:0000256" key="1">
    <source>
        <dbReference type="ARBA" id="ARBA00001974"/>
    </source>
</evidence>
<evidence type="ECO:0000256" key="2">
    <source>
        <dbReference type="ARBA" id="ARBA00010989"/>
    </source>
</evidence>
<evidence type="ECO:0000259" key="6">
    <source>
        <dbReference type="Pfam" id="PF01266"/>
    </source>
</evidence>
<dbReference type="Gene3D" id="3.30.9.10">
    <property type="entry name" value="D-Amino Acid Oxidase, subunit A, domain 2"/>
    <property type="match status" value="1"/>
</dbReference>
<evidence type="ECO:0000256" key="3">
    <source>
        <dbReference type="ARBA" id="ARBA00022630"/>
    </source>
</evidence>
<name>A0AAD9S0Z7_PHOAM</name>
<dbReference type="GO" id="GO:0008115">
    <property type="term" value="F:sarcosine oxidase activity"/>
    <property type="evidence" value="ECO:0007669"/>
    <property type="project" value="TreeGrafter"/>
</dbReference>
<dbReference type="PANTHER" id="PTHR10961:SF15">
    <property type="entry name" value="FAD DEPENDENT OXIDOREDUCTASE DOMAIN-CONTAINING PROTEIN"/>
    <property type="match status" value="1"/>
</dbReference>
<evidence type="ECO:0000313" key="8">
    <source>
        <dbReference type="Proteomes" id="UP001265746"/>
    </source>
</evidence>
<proteinExistence type="inferred from homology"/>
<dbReference type="EMBL" id="JAUJFL010000011">
    <property type="protein sequence ID" value="KAK2596264.1"/>
    <property type="molecule type" value="Genomic_DNA"/>
</dbReference>
<dbReference type="InterPro" id="IPR006076">
    <property type="entry name" value="FAD-dep_OxRdtase"/>
</dbReference>
<dbReference type="GO" id="GO:0050660">
    <property type="term" value="F:flavin adenine dinucleotide binding"/>
    <property type="evidence" value="ECO:0007669"/>
    <property type="project" value="InterPro"/>
</dbReference>
<dbReference type="Proteomes" id="UP001265746">
    <property type="component" value="Unassembled WGS sequence"/>
</dbReference>
<evidence type="ECO:0000256" key="5">
    <source>
        <dbReference type="ARBA" id="ARBA00023002"/>
    </source>
</evidence>
<dbReference type="InterPro" id="IPR045170">
    <property type="entry name" value="MTOX"/>
</dbReference>
<dbReference type="PANTHER" id="PTHR10961">
    <property type="entry name" value="PEROXISOMAL SARCOSINE OXIDASE"/>
    <property type="match status" value="1"/>
</dbReference>
<dbReference type="AlphaFoldDB" id="A0AAD9S0Z7"/>
<dbReference type="SUPFAM" id="SSF51905">
    <property type="entry name" value="FAD/NAD(P)-binding domain"/>
    <property type="match status" value="1"/>
</dbReference>
<dbReference type="InterPro" id="IPR036188">
    <property type="entry name" value="FAD/NAD-bd_sf"/>
</dbReference>
<keyword evidence="5" id="KW-0560">Oxidoreductase</keyword>
<dbReference type="Gene3D" id="3.50.50.60">
    <property type="entry name" value="FAD/NAD(P)-binding domain"/>
    <property type="match status" value="1"/>
</dbReference>
<comment type="cofactor">
    <cofactor evidence="1">
        <name>FAD</name>
        <dbReference type="ChEBI" id="CHEBI:57692"/>
    </cofactor>
</comment>
<accession>A0AAD9S0Z7</accession>
<keyword evidence="4" id="KW-0274">FAD</keyword>
<protein>
    <recommendedName>
        <fullName evidence="6">FAD dependent oxidoreductase domain-containing protein</fullName>
    </recommendedName>
</protein>
<dbReference type="SUPFAM" id="SSF54373">
    <property type="entry name" value="FAD-linked reductases, C-terminal domain"/>
    <property type="match status" value="1"/>
</dbReference>
<comment type="caution">
    <text evidence="7">The sequence shown here is derived from an EMBL/GenBank/DDBJ whole genome shotgun (WGS) entry which is preliminary data.</text>
</comment>
<feature type="domain" description="FAD dependent oxidoreductase" evidence="6">
    <location>
        <begin position="12"/>
        <end position="417"/>
    </location>
</feature>
<sequence length="476" mass="52311">MAQPSVTKHDPIIVVGAGIFGLSTAIHLAQRGYDDVTIFDKQPYHKSLYSYFNGCDAASAGARPDIWGHPALQEWNAWNDEIATGHDLPPGMTKADRVFINNSHLTLSDEAELPEFERHSVVNTARDGQEPTQLVTNDPNDEALAVAKGRKYCMDPFRRAQRGLNNVGLLDTIGGTAIADKACRFALYKSQRLGVKSILGAEAGCLETFAYDGGHVAGIKTRDGNLHTAKLIILACGGWTPSLLPQLDGLCETTAGSVALLKIPQSSPLYSRFAPENFPSWTFNMRHGAEGGLYGFARDDDGWLKFGYRGTKYTNPTVQADGKERSTPVTRWSEEKITTIPQQALRVIRRFIAENLPELADEGIDISMTRMCWYTDTFDNHFLIDYVPGTTQSLMVATGGSGHAFKYLPNIGQWVVDIMEGTATDKPAAKMWQWRTLNSIDKPVNVLMEGKSGTRALKNVALADEMLSGRISPQKL</sequence>
<keyword evidence="3" id="KW-0285">Flavoprotein</keyword>
<organism evidence="7 8">
    <name type="scientific">Phomopsis amygdali</name>
    <name type="common">Fusicoccum amygdali</name>
    <dbReference type="NCBI Taxonomy" id="1214568"/>
    <lineage>
        <taxon>Eukaryota</taxon>
        <taxon>Fungi</taxon>
        <taxon>Dikarya</taxon>
        <taxon>Ascomycota</taxon>
        <taxon>Pezizomycotina</taxon>
        <taxon>Sordariomycetes</taxon>
        <taxon>Sordariomycetidae</taxon>
        <taxon>Diaporthales</taxon>
        <taxon>Diaporthaceae</taxon>
        <taxon>Diaporthe</taxon>
    </lineage>
</organism>
<dbReference type="Pfam" id="PF01266">
    <property type="entry name" value="DAO"/>
    <property type="match status" value="1"/>
</dbReference>
<evidence type="ECO:0000313" key="7">
    <source>
        <dbReference type="EMBL" id="KAK2596264.1"/>
    </source>
</evidence>
<keyword evidence="8" id="KW-1185">Reference proteome</keyword>
<gene>
    <name evidence="7" type="ORF">N8I77_013160</name>
</gene>
<comment type="similarity">
    <text evidence="2">Belongs to the MSOX/MTOX family.</text>
</comment>
<evidence type="ECO:0000256" key="4">
    <source>
        <dbReference type="ARBA" id="ARBA00022827"/>
    </source>
</evidence>
<reference evidence="7" key="1">
    <citation type="submission" date="2023-06" db="EMBL/GenBank/DDBJ databases">
        <authorList>
            <person name="Noh H."/>
        </authorList>
    </citation>
    <scope>NUCLEOTIDE SEQUENCE</scope>
    <source>
        <strain evidence="7">DUCC20226</strain>
    </source>
</reference>